<keyword evidence="3" id="KW-1185">Reference proteome</keyword>
<keyword evidence="1" id="KW-0472">Membrane</keyword>
<comment type="caution">
    <text evidence="2">The sequence shown here is derived from an EMBL/GenBank/DDBJ whole genome shotgun (WGS) entry which is preliminary data.</text>
</comment>
<evidence type="ECO:0000256" key="1">
    <source>
        <dbReference type="SAM" id="Phobius"/>
    </source>
</evidence>
<gene>
    <name evidence="2" type="ORF">ANN_23244</name>
</gene>
<keyword evidence="1" id="KW-0812">Transmembrane</keyword>
<evidence type="ECO:0000313" key="2">
    <source>
        <dbReference type="EMBL" id="KAJ4434676.1"/>
    </source>
</evidence>
<keyword evidence="1" id="KW-1133">Transmembrane helix</keyword>
<sequence>MRPKICHRLPDIRVMFGENLGKSPTRTVYVQLLEYDVAVFSDLAEMCANRPTQVDLQQEYKRRFIIRRRIFAYCDIKLTVLNSLHFLVLFFFDNGIIEAYKKHVIFYFQKDGDKDFDGKSNLQCQ</sequence>
<evidence type="ECO:0000313" key="3">
    <source>
        <dbReference type="Proteomes" id="UP001148838"/>
    </source>
</evidence>
<protein>
    <submittedName>
        <fullName evidence="2">Uncharacterized protein</fullName>
    </submittedName>
</protein>
<reference evidence="2 3" key="1">
    <citation type="journal article" date="2022" name="Allergy">
        <title>Genome assembly and annotation of Periplaneta americana reveal a comprehensive cockroach allergen profile.</title>
        <authorList>
            <person name="Wang L."/>
            <person name="Xiong Q."/>
            <person name="Saelim N."/>
            <person name="Wang L."/>
            <person name="Nong W."/>
            <person name="Wan A.T."/>
            <person name="Shi M."/>
            <person name="Liu X."/>
            <person name="Cao Q."/>
            <person name="Hui J.H.L."/>
            <person name="Sookrung N."/>
            <person name="Leung T.F."/>
            <person name="Tungtrongchitr A."/>
            <person name="Tsui S.K.W."/>
        </authorList>
    </citation>
    <scope>NUCLEOTIDE SEQUENCE [LARGE SCALE GENOMIC DNA]</scope>
    <source>
        <strain evidence="2">PWHHKU_190912</strain>
    </source>
</reference>
<name>A0ABQ8SLT5_PERAM</name>
<feature type="transmembrane region" description="Helical" evidence="1">
    <location>
        <begin position="70"/>
        <end position="92"/>
    </location>
</feature>
<dbReference type="Proteomes" id="UP001148838">
    <property type="component" value="Unassembled WGS sequence"/>
</dbReference>
<organism evidence="2 3">
    <name type="scientific">Periplaneta americana</name>
    <name type="common">American cockroach</name>
    <name type="synonym">Blatta americana</name>
    <dbReference type="NCBI Taxonomy" id="6978"/>
    <lineage>
        <taxon>Eukaryota</taxon>
        <taxon>Metazoa</taxon>
        <taxon>Ecdysozoa</taxon>
        <taxon>Arthropoda</taxon>
        <taxon>Hexapoda</taxon>
        <taxon>Insecta</taxon>
        <taxon>Pterygota</taxon>
        <taxon>Neoptera</taxon>
        <taxon>Polyneoptera</taxon>
        <taxon>Dictyoptera</taxon>
        <taxon>Blattodea</taxon>
        <taxon>Blattoidea</taxon>
        <taxon>Blattidae</taxon>
        <taxon>Blattinae</taxon>
        <taxon>Periplaneta</taxon>
    </lineage>
</organism>
<accession>A0ABQ8SLT5</accession>
<dbReference type="EMBL" id="JAJSOF020000025">
    <property type="protein sequence ID" value="KAJ4434676.1"/>
    <property type="molecule type" value="Genomic_DNA"/>
</dbReference>
<proteinExistence type="predicted"/>